<dbReference type="InterPro" id="IPR008271">
    <property type="entry name" value="Ser/Thr_kinase_AS"/>
</dbReference>
<evidence type="ECO:0000256" key="1">
    <source>
        <dbReference type="ARBA" id="ARBA00008874"/>
    </source>
</evidence>
<evidence type="ECO:0000256" key="2">
    <source>
        <dbReference type="ARBA" id="ARBA00012513"/>
    </source>
</evidence>
<keyword evidence="6" id="KW-0418">Kinase</keyword>
<dbReference type="Proteomes" id="UP000536381">
    <property type="component" value="Unassembled WGS sequence"/>
</dbReference>
<dbReference type="GO" id="GO:0005524">
    <property type="term" value="F:ATP binding"/>
    <property type="evidence" value="ECO:0007669"/>
    <property type="project" value="UniProtKB-KW"/>
</dbReference>
<feature type="domain" description="Protein kinase" evidence="5">
    <location>
        <begin position="1"/>
        <end position="92"/>
    </location>
</feature>
<evidence type="ECO:0000313" key="6">
    <source>
        <dbReference type="EMBL" id="NXR09761.1"/>
    </source>
</evidence>
<dbReference type="EC" id="2.7.11.1" evidence="2"/>
<dbReference type="InterPro" id="IPR000719">
    <property type="entry name" value="Prot_kinase_dom"/>
</dbReference>
<comment type="caution">
    <text evidence="6">The sequence shown here is derived from an EMBL/GenBank/DDBJ whole genome shotgun (WGS) entry which is preliminary data.</text>
</comment>
<organism evidence="6 7">
    <name type="scientific">Semnornis frantzii</name>
    <dbReference type="NCBI Taxonomy" id="91796"/>
    <lineage>
        <taxon>Eukaryota</taxon>
        <taxon>Metazoa</taxon>
        <taxon>Chordata</taxon>
        <taxon>Craniata</taxon>
        <taxon>Vertebrata</taxon>
        <taxon>Euteleostomi</taxon>
        <taxon>Archelosauria</taxon>
        <taxon>Archosauria</taxon>
        <taxon>Dinosauria</taxon>
        <taxon>Saurischia</taxon>
        <taxon>Theropoda</taxon>
        <taxon>Coelurosauria</taxon>
        <taxon>Aves</taxon>
        <taxon>Neognathae</taxon>
        <taxon>Neoaves</taxon>
        <taxon>Telluraves</taxon>
        <taxon>Coraciimorphae</taxon>
        <taxon>Piciformes</taxon>
        <taxon>Ramphastidae</taxon>
        <taxon>Semnornis</taxon>
    </lineage>
</organism>
<proteinExistence type="inferred from homology"/>
<evidence type="ECO:0000313" key="7">
    <source>
        <dbReference type="Proteomes" id="UP000536381"/>
    </source>
</evidence>
<keyword evidence="4" id="KW-0067">ATP-binding</keyword>
<reference evidence="6 7" key="1">
    <citation type="submission" date="2019-09" db="EMBL/GenBank/DDBJ databases">
        <title>Bird 10,000 Genomes (B10K) Project - Family phase.</title>
        <authorList>
            <person name="Zhang G."/>
        </authorList>
    </citation>
    <scope>NUCLEOTIDE SEQUENCE [LARGE SCALE GENOMIC DNA]</scope>
    <source>
        <strain evidence="6">B10K-DU-001-42</strain>
        <tissue evidence="6">Muscle</tissue>
    </source>
</reference>
<dbReference type="PROSITE" id="PS50011">
    <property type="entry name" value="PROTEIN_KINASE_DOM"/>
    <property type="match status" value="1"/>
</dbReference>
<dbReference type="EMBL" id="VWYK01050155">
    <property type="protein sequence ID" value="NXR09761.1"/>
    <property type="molecule type" value="Genomic_DNA"/>
</dbReference>
<keyword evidence="6" id="KW-0808">Transferase</keyword>
<dbReference type="AlphaFoldDB" id="A0A7L2IIZ7"/>
<dbReference type="PROSITE" id="PS00108">
    <property type="entry name" value="PROTEIN_KINASE_ST"/>
    <property type="match status" value="1"/>
</dbReference>
<accession>A0A7L2IIZ7</accession>
<dbReference type="GO" id="GO:0004674">
    <property type="term" value="F:protein serine/threonine kinase activity"/>
    <property type="evidence" value="ECO:0007669"/>
    <property type="project" value="UniProtKB-EC"/>
</dbReference>
<evidence type="ECO:0000256" key="4">
    <source>
        <dbReference type="ARBA" id="ARBA00022840"/>
    </source>
</evidence>
<sequence>CRCLKDLASSNIIHQDIKSSNTLLSMDGAVRLADFDLYAQLTSVHSKRRTCVGMPHWMAPEVLKQAPYSPKVDIWSLEITAIKMAEGDPPYT</sequence>
<keyword evidence="3" id="KW-0547">Nucleotide-binding</keyword>
<dbReference type="PANTHER" id="PTHR45832">
    <property type="entry name" value="SERINE/THREONINE-PROTEIN KINASE SAMKA-RELATED-RELATED"/>
    <property type="match status" value="1"/>
</dbReference>
<feature type="non-terminal residue" evidence="6">
    <location>
        <position position="1"/>
    </location>
</feature>
<dbReference type="SUPFAM" id="SSF56112">
    <property type="entry name" value="Protein kinase-like (PK-like)"/>
    <property type="match status" value="1"/>
</dbReference>
<gene>
    <name evidence="6" type="primary">Pak1_0</name>
    <name evidence="6" type="ORF">SEMFRA_R10269</name>
</gene>
<evidence type="ECO:0000259" key="5">
    <source>
        <dbReference type="PROSITE" id="PS50011"/>
    </source>
</evidence>
<keyword evidence="7" id="KW-1185">Reference proteome</keyword>
<dbReference type="PANTHER" id="PTHR45832:SF22">
    <property type="entry name" value="SERINE_THREONINE-PROTEIN KINASE SAMKA-RELATED"/>
    <property type="match status" value="1"/>
</dbReference>
<dbReference type="InterPro" id="IPR011009">
    <property type="entry name" value="Kinase-like_dom_sf"/>
</dbReference>
<comment type="similarity">
    <text evidence="1">Belongs to the protein kinase superfamily. STE Ser/Thr protein kinase family. STE20 subfamily.</text>
</comment>
<name>A0A7L2IIZ7_9PICI</name>
<dbReference type="Gene3D" id="1.10.510.10">
    <property type="entry name" value="Transferase(Phosphotransferase) domain 1"/>
    <property type="match status" value="1"/>
</dbReference>
<feature type="non-terminal residue" evidence="6">
    <location>
        <position position="92"/>
    </location>
</feature>
<evidence type="ECO:0000256" key="3">
    <source>
        <dbReference type="ARBA" id="ARBA00022741"/>
    </source>
</evidence>
<dbReference type="InterPro" id="IPR051931">
    <property type="entry name" value="PAK3-like"/>
</dbReference>
<dbReference type="Pfam" id="PF00069">
    <property type="entry name" value="Pkinase"/>
    <property type="match status" value="1"/>
</dbReference>
<dbReference type="OrthoDB" id="8693905at2759"/>
<protein>
    <recommendedName>
        <fullName evidence="2">non-specific serine/threonine protein kinase</fullName>
        <ecNumber evidence="2">2.7.11.1</ecNumber>
    </recommendedName>
</protein>